<evidence type="ECO:0000256" key="3">
    <source>
        <dbReference type="ARBA" id="ARBA00022448"/>
    </source>
</evidence>
<dbReference type="InterPro" id="IPR023341">
    <property type="entry name" value="MABP"/>
</dbReference>
<feature type="domain" description="MABP" evidence="10">
    <location>
        <begin position="2"/>
        <end position="148"/>
    </location>
</feature>
<dbReference type="RefSeq" id="XP_055896629.1">
    <property type="nucleotide sequence ID" value="XM_056040654.1"/>
</dbReference>
<dbReference type="Proteomes" id="UP001165740">
    <property type="component" value="Chromosome 9"/>
</dbReference>
<keyword evidence="6" id="KW-0472">Membrane</keyword>
<dbReference type="GO" id="GO:0046755">
    <property type="term" value="P:viral budding"/>
    <property type="evidence" value="ECO:0007669"/>
    <property type="project" value="TreeGrafter"/>
</dbReference>
<reference evidence="12 13" key="1">
    <citation type="submission" date="2025-04" db="UniProtKB">
        <authorList>
            <consortium name="RefSeq"/>
        </authorList>
    </citation>
    <scope>IDENTIFICATION</scope>
</reference>
<dbReference type="GO" id="GO:0042058">
    <property type="term" value="P:regulation of epidermal growth factor receptor signaling pathway"/>
    <property type="evidence" value="ECO:0007669"/>
    <property type="project" value="TreeGrafter"/>
</dbReference>
<comment type="subcellular location">
    <subcellularLocation>
        <location evidence="1">Late endosome membrane</location>
        <topology evidence="1">Peripheral membrane protein</topology>
    </subcellularLocation>
</comment>
<protein>
    <submittedName>
        <fullName evidence="12 13">Multivesicular body subunit 12B-like</fullName>
    </submittedName>
</protein>
<dbReference type="GO" id="GO:0000813">
    <property type="term" value="C:ESCRT I complex"/>
    <property type="evidence" value="ECO:0007669"/>
    <property type="project" value="InterPro"/>
</dbReference>
<dbReference type="Pfam" id="PF10240">
    <property type="entry name" value="DUF2464"/>
    <property type="match status" value="1"/>
</dbReference>
<dbReference type="GO" id="GO:0015031">
    <property type="term" value="P:protein transport"/>
    <property type="evidence" value="ECO:0007669"/>
    <property type="project" value="UniProtKB-KW"/>
</dbReference>
<evidence type="ECO:0000259" key="10">
    <source>
        <dbReference type="PROSITE" id="PS51498"/>
    </source>
</evidence>
<evidence type="ECO:0000256" key="1">
    <source>
        <dbReference type="ARBA" id="ARBA00004633"/>
    </source>
</evidence>
<keyword evidence="3" id="KW-0813">Transport</keyword>
<comment type="similarity">
    <text evidence="2">Belongs to the MVB12 family.</text>
</comment>
<dbReference type="Gene3D" id="2.100.10.50">
    <property type="match status" value="1"/>
</dbReference>
<feature type="region of interest" description="Disordered" evidence="8">
    <location>
        <begin position="187"/>
        <end position="208"/>
    </location>
</feature>
<dbReference type="GeneID" id="106072545"/>
<proteinExistence type="inferred from homology"/>
<dbReference type="PANTHER" id="PTHR31547:SF1">
    <property type="entry name" value="MULTIVESICULAR BODY SUBUNIT 12B"/>
    <property type="match status" value="1"/>
</dbReference>
<dbReference type="OrthoDB" id="6021306at2759"/>
<evidence type="ECO:0000313" key="13">
    <source>
        <dbReference type="RefSeq" id="XP_055896629.1"/>
    </source>
</evidence>
<evidence type="ECO:0000256" key="7">
    <source>
        <dbReference type="ARBA" id="ARBA00053101"/>
    </source>
</evidence>
<evidence type="ECO:0000256" key="4">
    <source>
        <dbReference type="ARBA" id="ARBA00022753"/>
    </source>
</evidence>
<evidence type="ECO:0000259" key="9">
    <source>
        <dbReference type="PROSITE" id="PS51497"/>
    </source>
</evidence>
<evidence type="ECO:0000256" key="2">
    <source>
        <dbReference type="ARBA" id="ARBA00010432"/>
    </source>
</evidence>
<dbReference type="FunFam" id="2.100.10.50:FF:000002">
    <property type="entry name" value="Multivesicular body subunit 12B"/>
    <property type="match status" value="1"/>
</dbReference>
<organism evidence="11 13">
    <name type="scientific">Biomphalaria glabrata</name>
    <name type="common">Bloodfluke planorb</name>
    <name type="synonym">Freshwater snail</name>
    <dbReference type="NCBI Taxonomy" id="6526"/>
    <lineage>
        <taxon>Eukaryota</taxon>
        <taxon>Metazoa</taxon>
        <taxon>Spiralia</taxon>
        <taxon>Lophotrochozoa</taxon>
        <taxon>Mollusca</taxon>
        <taxon>Gastropoda</taxon>
        <taxon>Heterobranchia</taxon>
        <taxon>Euthyneura</taxon>
        <taxon>Panpulmonata</taxon>
        <taxon>Hygrophila</taxon>
        <taxon>Lymnaeoidea</taxon>
        <taxon>Planorbidae</taxon>
        <taxon>Biomphalaria</taxon>
    </lineage>
</organism>
<dbReference type="PROSITE" id="PS51497">
    <property type="entry name" value="UMA"/>
    <property type="match status" value="1"/>
</dbReference>
<evidence type="ECO:0000256" key="5">
    <source>
        <dbReference type="ARBA" id="ARBA00022927"/>
    </source>
</evidence>
<dbReference type="OMA" id="QTTRYLC"/>
<comment type="function">
    <text evidence="7">Component of the ESCRT-I complex, a regulator of vesicular trafficking process. Required for the sorting of endocytic ubiquitinated cargos into multivesicular bodies.</text>
</comment>
<dbReference type="GO" id="GO:0019075">
    <property type="term" value="P:virus maturation"/>
    <property type="evidence" value="ECO:0007669"/>
    <property type="project" value="TreeGrafter"/>
</dbReference>
<evidence type="ECO:0000313" key="12">
    <source>
        <dbReference type="RefSeq" id="XP_055896628.1"/>
    </source>
</evidence>
<feature type="domain" description="UMA" evidence="9">
    <location>
        <begin position="214"/>
        <end position="262"/>
    </location>
</feature>
<dbReference type="RefSeq" id="XP_055896628.1">
    <property type="nucleotide sequence ID" value="XM_056040653.1"/>
</dbReference>
<gene>
    <name evidence="12 13 14" type="primary">LOC106072545</name>
</gene>
<dbReference type="PANTHER" id="PTHR31547">
    <property type="entry name" value="MULTIVESICULAR BODY SUBUNIT 12B"/>
    <property type="match status" value="1"/>
</dbReference>
<dbReference type="InterPro" id="IPR018798">
    <property type="entry name" value="MVB12A/B"/>
</dbReference>
<evidence type="ECO:0000313" key="11">
    <source>
        <dbReference type="Proteomes" id="UP001165740"/>
    </source>
</evidence>
<dbReference type="GO" id="GO:0031902">
    <property type="term" value="C:late endosome membrane"/>
    <property type="evidence" value="ECO:0007669"/>
    <property type="project" value="UniProtKB-SubCell"/>
</dbReference>
<sequence>MELPITRVCIVSDPSKCPANHTVITRTYESSEDADLWREKGFFGKRSMRYLCIERQAPSPTQDVLVDVATINEKDSVPAGFTVLEFTVDTKEKASQKKLICVRWMAPSLTKDAITDLIFLNRNQRKPPQGYTAVGDINGMYLCYKMGSLPQSNFQMTSAPPLYSLPQPTTSTLPYAISPAVGVKPAMTSPGTLSRTGPPEQSSNSLATSHINPISGIEWKMNQKYKLILEFQQVTIPDLKLKSYKDLDEQYPYDFNVEYSVAKHQHQDFPPLHKLQT</sequence>
<dbReference type="InterPro" id="IPR023340">
    <property type="entry name" value="UMA"/>
</dbReference>
<evidence type="ECO:0000256" key="8">
    <source>
        <dbReference type="SAM" id="MobiDB-lite"/>
    </source>
</evidence>
<feature type="compositionally biased region" description="Polar residues" evidence="8">
    <location>
        <begin position="189"/>
        <end position="208"/>
    </location>
</feature>
<evidence type="ECO:0000313" key="14">
    <source>
        <dbReference type="RefSeq" id="XP_055896630.1"/>
    </source>
</evidence>
<keyword evidence="4" id="KW-0967">Endosome</keyword>
<dbReference type="AlphaFoldDB" id="A0A9W3BAM8"/>
<keyword evidence="11" id="KW-1185">Reference proteome</keyword>
<dbReference type="RefSeq" id="XP_055896630.1">
    <property type="nucleotide sequence ID" value="XM_056040655.1"/>
</dbReference>
<evidence type="ECO:0000256" key="6">
    <source>
        <dbReference type="ARBA" id="ARBA00023136"/>
    </source>
</evidence>
<name>A0A9W3BAM8_BIOGL</name>
<accession>A0A9W3BAM8</accession>
<dbReference type="PROSITE" id="PS51498">
    <property type="entry name" value="MABP"/>
    <property type="match status" value="1"/>
</dbReference>
<keyword evidence="5" id="KW-0653">Protein transport</keyword>
<dbReference type="InterPro" id="IPR040297">
    <property type="entry name" value="MVB12B"/>
</dbReference>